<keyword evidence="3" id="KW-0413">Isomerase</keyword>
<dbReference type="GO" id="GO:0009073">
    <property type="term" value="P:aromatic amino acid family biosynthetic process"/>
    <property type="evidence" value="ECO:0007669"/>
    <property type="project" value="UniProtKB-UniRule"/>
</dbReference>
<dbReference type="InterPro" id="IPR008243">
    <property type="entry name" value="Chorismate_mutase_AroH"/>
</dbReference>
<dbReference type="GO" id="GO:0008652">
    <property type="term" value="P:amino acid biosynthetic process"/>
    <property type="evidence" value="ECO:0007669"/>
    <property type="project" value="UniProtKB-UniRule"/>
</dbReference>
<keyword evidence="2 3" id="KW-0057">Aromatic amino acid biosynthesis</keyword>
<accession>A0A916Z004</accession>
<evidence type="ECO:0000256" key="1">
    <source>
        <dbReference type="NCBIfam" id="TIGR01796"/>
    </source>
</evidence>
<dbReference type="PIRSF" id="PIRSF005965">
    <property type="entry name" value="Chor_mut_AroH"/>
    <property type="match status" value="1"/>
</dbReference>
<dbReference type="SUPFAM" id="SSF55298">
    <property type="entry name" value="YjgF-like"/>
    <property type="match status" value="1"/>
</dbReference>
<feature type="binding site" evidence="2">
    <location>
        <position position="90"/>
    </location>
    <ligand>
        <name>prephenate</name>
        <dbReference type="ChEBI" id="CHEBI:29934"/>
    </ligand>
</feature>
<evidence type="ECO:0000256" key="3">
    <source>
        <dbReference type="PROSITE-ProRule" id="PRU00514"/>
    </source>
</evidence>
<reference evidence="4" key="2">
    <citation type="submission" date="2020-09" db="EMBL/GenBank/DDBJ databases">
        <authorList>
            <person name="Sun Q."/>
            <person name="Zhou Y."/>
        </authorList>
    </citation>
    <scope>NUCLEOTIDE SEQUENCE</scope>
    <source>
        <strain evidence="4">CGMCC 1.15178</strain>
    </source>
</reference>
<dbReference type="Proteomes" id="UP000612456">
    <property type="component" value="Unassembled WGS sequence"/>
</dbReference>
<dbReference type="Pfam" id="PF07736">
    <property type="entry name" value="CM_1"/>
    <property type="match status" value="1"/>
</dbReference>
<dbReference type="PROSITE" id="PS51167">
    <property type="entry name" value="CHORISMATE_MUT_1"/>
    <property type="match status" value="1"/>
</dbReference>
<dbReference type="EMBL" id="BMHP01000002">
    <property type="protein sequence ID" value="GGD69166.1"/>
    <property type="molecule type" value="Genomic_DNA"/>
</dbReference>
<dbReference type="AlphaFoldDB" id="A0A916Z004"/>
<reference evidence="4" key="1">
    <citation type="journal article" date="2014" name="Int. J. Syst. Evol. Microbiol.">
        <title>Complete genome sequence of Corynebacterium casei LMG S-19264T (=DSM 44701T), isolated from a smear-ripened cheese.</title>
        <authorList>
            <consortium name="US DOE Joint Genome Institute (JGI-PGF)"/>
            <person name="Walter F."/>
            <person name="Albersmeier A."/>
            <person name="Kalinowski J."/>
            <person name="Ruckert C."/>
        </authorList>
    </citation>
    <scope>NUCLEOTIDE SEQUENCE</scope>
    <source>
        <strain evidence="4">CGMCC 1.15178</strain>
    </source>
</reference>
<sequence>MSVRGIRGAITVNANEEGPILKATLELLNGIVNANGLDPHDICNVFITVTQDLDATFPASAIRQMAGWELVPLMCALEVPVKGSLEKCIRLMVLVNTDKTQQQIEHVYYGGAQALRPDLSRP</sequence>
<dbReference type="NCBIfam" id="TIGR01796">
    <property type="entry name" value="CM_mono_aroH"/>
    <property type="match status" value="1"/>
</dbReference>
<name>A0A916Z004_9BACL</name>
<feature type="binding site" evidence="2">
    <location>
        <position position="7"/>
    </location>
    <ligand>
        <name>prephenate</name>
        <dbReference type="ChEBI" id="CHEBI:29934"/>
    </ligand>
</feature>
<dbReference type="CDD" id="cd02185">
    <property type="entry name" value="AroH"/>
    <property type="match status" value="1"/>
</dbReference>
<evidence type="ECO:0000313" key="5">
    <source>
        <dbReference type="Proteomes" id="UP000612456"/>
    </source>
</evidence>
<dbReference type="Gene3D" id="3.30.1330.40">
    <property type="entry name" value="RutC-like"/>
    <property type="match status" value="1"/>
</dbReference>
<protein>
    <recommendedName>
        <fullName evidence="1 3">chorismate mutase</fullName>
        <ecNumber evidence="1 3">5.4.99.5</ecNumber>
    </recommendedName>
</protein>
<comment type="caution">
    <text evidence="4">The sequence shown here is derived from an EMBL/GenBank/DDBJ whole genome shotgun (WGS) entry which is preliminary data.</text>
</comment>
<evidence type="ECO:0000313" key="4">
    <source>
        <dbReference type="EMBL" id="GGD69166.1"/>
    </source>
</evidence>
<comment type="catalytic activity">
    <reaction evidence="3">
        <text>chorismate = prephenate</text>
        <dbReference type="Rhea" id="RHEA:13897"/>
        <dbReference type="ChEBI" id="CHEBI:29748"/>
        <dbReference type="ChEBI" id="CHEBI:29934"/>
        <dbReference type="EC" id="5.4.99.5"/>
    </reaction>
</comment>
<gene>
    <name evidence="4" type="primary">aroH</name>
    <name evidence="4" type="ORF">GCM10010911_28730</name>
</gene>
<dbReference type="RefSeq" id="WP_188992635.1">
    <property type="nucleotide sequence ID" value="NZ_BMHP01000002.1"/>
</dbReference>
<dbReference type="EC" id="5.4.99.5" evidence="1 3"/>
<dbReference type="PANTHER" id="PTHR21164">
    <property type="entry name" value="CHORISMATE MUTASE"/>
    <property type="match status" value="1"/>
</dbReference>
<keyword evidence="2 3" id="KW-0028">Amino-acid biosynthesis</keyword>
<dbReference type="GO" id="GO:0046417">
    <property type="term" value="P:chorismate metabolic process"/>
    <property type="evidence" value="ECO:0007669"/>
    <property type="project" value="TreeGrafter"/>
</dbReference>
<organism evidence="4 5">
    <name type="scientific">Paenibacillus nasutitermitis</name>
    <dbReference type="NCBI Taxonomy" id="1652958"/>
    <lineage>
        <taxon>Bacteria</taxon>
        <taxon>Bacillati</taxon>
        <taxon>Bacillota</taxon>
        <taxon>Bacilli</taxon>
        <taxon>Bacillales</taxon>
        <taxon>Paenibacillaceae</taxon>
        <taxon>Paenibacillus</taxon>
    </lineage>
</organism>
<feature type="binding site" evidence="2">
    <location>
        <position position="108"/>
    </location>
    <ligand>
        <name>prephenate</name>
        <dbReference type="ChEBI" id="CHEBI:29934"/>
    </ligand>
</feature>
<keyword evidence="5" id="KW-1185">Reference proteome</keyword>
<evidence type="ECO:0000256" key="2">
    <source>
        <dbReference type="PIRSR" id="PIRSR005965-1"/>
    </source>
</evidence>
<dbReference type="PANTHER" id="PTHR21164:SF0">
    <property type="entry name" value="CHORISMATE MUTASE AROH"/>
    <property type="match status" value="1"/>
</dbReference>
<dbReference type="GO" id="GO:0004106">
    <property type="term" value="F:chorismate mutase activity"/>
    <property type="evidence" value="ECO:0007669"/>
    <property type="project" value="UniProtKB-UniRule"/>
</dbReference>
<dbReference type="InterPro" id="IPR035959">
    <property type="entry name" value="RutC-like_sf"/>
</dbReference>
<proteinExistence type="predicted"/>